<dbReference type="HAMAP" id="MF_00023">
    <property type="entry name" value="SmpB"/>
    <property type="match status" value="1"/>
</dbReference>
<accession>A0ABQ4RZD2</accession>
<keyword evidence="2 3" id="KW-0694">RNA-binding</keyword>
<dbReference type="Pfam" id="PF01668">
    <property type="entry name" value="SmpB"/>
    <property type="match status" value="1"/>
</dbReference>
<dbReference type="EMBL" id="BPQP01000049">
    <property type="protein sequence ID" value="GJD95956.1"/>
    <property type="molecule type" value="Genomic_DNA"/>
</dbReference>
<dbReference type="InterPro" id="IPR020081">
    <property type="entry name" value="SsrA-bd_prot_CS"/>
</dbReference>
<dbReference type="CDD" id="cd09294">
    <property type="entry name" value="SmpB"/>
    <property type="match status" value="1"/>
</dbReference>
<comment type="function">
    <text evidence="3">Required for rescue of stalled ribosomes mediated by trans-translation. Binds to transfer-messenger RNA (tmRNA), required for stable association of tmRNA with ribosomes. tmRNA and SmpB together mimic tRNA shape, replacing the anticodon stem-loop with SmpB. tmRNA is encoded by the ssrA gene; the 2 termini fold to resemble tRNA(Ala) and it encodes a 'tag peptide', a short internal open reading frame. During trans-translation Ala-aminoacylated tmRNA acts like a tRNA, entering the A-site of stalled ribosomes, displacing the stalled mRNA. The ribosome then switches to translate the ORF on the tmRNA; the nascent peptide is terminated with the 'tag peptide' encoded by the tmRNA and targeted for degradation. The ribosome is freed to recommence translation, which seems to be the essential function of trans-translation.</text>
</comment>
<dbReference type="Gene3D" id="2.40.280.10">
    <property type="match status" value="1"/>
</dbReference>
<evidence type="ECO:0000256" key="2">
    <source>
        <dbReference type="ARBA" id="ARBA00022884"/>
    </source>
</evidence>
<keyword evidence="1 3" id="KW-0963">Cytoplasm</keyword>
<comment type="similarity">
    <text evidence="3">Belongs to the SmpB family.</text>
</comment>
<dbReference type="PROSITE" id="PS01317">
    <property type="entry name" value="SSRP"/>
    <property type="match status" value="1"/>
</dbReference>
<gene>
    <name evidence="3 4" type="primary">smpB</name>
    <name evidence="4" type="ORF">OCOJLMKI_3173</name>
</gene>
<dbReference type="Proteomes" id="UP001055125">
    <property type="component" value="Unassembled WGS sequence"/>
</dbReference>
<name>A0ABQ4RZD2_9HYPH</name>
<dbReference type="NCBIfam" id="NF003843">
    <property type="entry name" value="PRK05422.1"/>
    <property type="match status" value="1"/>
</dbReference>
<comment type="subcellular location">
    <subcellularLocation>
        <location evidence="3">Cytoplasm</location>
    </subcellularLocation>
    <text evidence="3">The tmRNA-SmpB complex associates with stalled 70S ribosomes.</text>
</comment>
<proteinExistence type="inferred from homology"/>
<protein>
    <recommendedName>
        <fullName evidence="3">SsrA-binding protein</fullName>
    </recommendedName>
    <alternativeName>
        <fullName evidence="3">Small protein B</fullName>
    </alternativeName>
</protein>
<dbReference type="PANTHER" id="PTHR30308:SF2">
    <property type="entry name" value="SSRA-BINDING PROTEIN"/>
    <property type="match status" value="1"/>
</dbReference>
<reference evidence="4" key="1">
    <citation type="journal article" date="2021" name="Front. Microbiol.">
        <title>Comprehensive Comparative Genomics and Phenotyping of Methylobacterium Species.</title>
        <authorList>
            <person name="Alessa O."/>
            <person name="Ogura Y."/>
            <person name="Fujitani Y."/>
            <person name="Takami H."/>
            <person name="Hayashi T."/>
            <person name="Sahin N."/>
            <person name="Tani A."/>
        </authorList>
    </citation>
    <scope>NUCLEOTIDE SEQUENCE</scope>
    <source>
        <strain evidence="4">DSM 19015</strain>
    </source>
</reference>
<dbReference type="InterPro" id="IPR000037">
    <property type="entry name" value="SsrA-bd_prot"/>
</dbReference>
<dbReference type="SUPFAM" id="SSF74982">
    <property type="entry name" value="Small protein B (SmpB)"/>
    <property type="match status" value="1"/>
</dbReference>
<sequence>MAPKPEPSRRIVADNRAARYHYEISDTLEAGIALTGTEVKSLRTGKATIGEAYAGPSGDDLMLFNAYIPEYLEANRFNHDTKRPRRLLLHRRQIDKLIGATQREGYTVVPLKIYFNDRGRAKVELGLGRGKKLHDKRETSKQRDWDRDRARILRDRG</sequence>
<organism evidence="4 5">
    <name type="scientific">Methylobacterium iners</name>
    <dbReference type="NCBI Taxonomy" id="418707"/>
    <lineage>
        <taxon>Bacteria</taxon>
        <taxon>Pseudomonadati</taxon>
        <taxon>Pseudomonadota</taxon>
        <taxon>Alphaproteobacteria</taxon>
        <taxon>Hyphomicrobiales</taxon>
        <taxon>Methylobacteriaceae</taxon>
        <taxon>Methylobacterium</taxon>
    </lineage>
</organism>
<evidence type="ECO:0000313" key="5">
    <source>
        <dbReference type="Proteomes" id="UP001055125"/>
    </source>
</evidence>
<evidence type="ECO:0000256" key="1">
    <source>
        <dbReference type="ARBA" id="ARBA00022490"/>
    </source>
</evidence>
<keyword evidence="5" id="KW-1185">Reference proteome</keyword>
<dbReference type="RefSeq" id="WP_238245078.1">
    <property type="nucleotide sequence ID" value="NZ_BPQP01000049.1"/>
</dbReference>
<evidence type="ECO:0000313" key="4">
    <source>
        <dbReference type="EMBL" id="GJD95956.1"/>
    </source>
</evidence>
<dbReference type="NCBIfam" id="TIGR00086">
    <property type="entry name" value="smpB"/>
    <property type="match status" value="1"/>
</dbReference>
<reference evidence="4" key="2">
    <citation type="submission" date="2021-08" db="EMBL/GenBank/DDBJ databases">
        <authorList>
            <person name="Tani A."/>
            <person name="Ola A."/>
            <person name="Ogura Y."/>
            <person name="Katsura K."/>
            <person name="Hayashi T."/>
        </authorList>
    </citation>
    <scope>NUCLEOTIDE SEQUENCE</scope>
    <source>
        <strain evidence="4">DSM 19015</strain>
    </source>
</reference>
<comment type="caution">
    <text evidence="4">The sequence shown here is derived from an EMBL/GenBank/DDBJ whole genome shotgun (WGS) entry which is preliminary data.</text>
</comment>
<dbReference type="InterPro" id="IPR023620">
    <property type="entry name" value="SmpB"/>
</dbReference>
<evidence type="ECO:0000256" key="3">
    <source>
        <dbReference type="HAMAP-Rule" id="MF_00023"/>
    </source>
</evidence>
<dbReference type="PANTHER" id="PTHR30308">
    <property type="entry name" value="TMRNA-BINDING COMPONENT OF TRANS-TRANSLATION TAGGING COMPLEX"/>
    <property type="match status" value="1"/>
</dbReference>